<comment type="caution">
    <text evidence="1">The sequence shown here is derived from an EMBL/GenBank/DDBJ whole genome shotgun (WGS) entry which is preliminary data.</text>
</comment>
<evidence type="ECO:0000313" key="1">
    <source>
        <dbReference type="EMBL" id="GGC52573.1"/>
    </source>
</evidence>
<accession>A0A916TZF6</accession>
<sequence>MRRELLCPGAPRVSKVFAAALVLWGLTGGAAYAQLSSNCPSGLKFAAGACVQSCPAGYEDRGRVCVYRSLGS</sequence>
<keyword evidence="2" id="KW-1185">Reference proteome</keyword>
<gene>
    <name evidence="1" type="ORF">GCM10010994_09560</name>
</gene>
<name>A0A916TZF6_9HYPH</name>
<dbReference type="EMBL" id="BMGG01000002">
    <property type="protein sequence ID" value="GGC52573.1"/>
    <property type="molecule type" value="Genomic_DNA"/>
</dbReference>
<proteinExistence type="predicted"/>
<organism evidence="1 2">
    <name type="scientific">Chelatococcus reniformis</name>
    <dbReference type="NCBI Taxonomy" id="1494448"/>
    <lineage>
        <taxon>Bacteria</taxon>
        <taxon>Pseudomonadati</taxon>
        <taxon>Pseudomonadota</taxon>
        <taxon>Alphaproteobacteria</taxon>
        <taxon>Hyphomicrobiales</taxon>
        <taxon>Chelatococcaceae</taxon>
        <taxon>Chelatococcus</taxon>
    </lineage>
</organism>
<dbReference type="Proteomes" id="UP000637002">
    <property type="component" value="Unassembled WGS sequence"/>
</dbReference>
<protein>
    <submittedName>
        <fullName evidence="1">Uncharacterized protein</fullName>
    </submittedName>
</protein>
<evidence type="ECO:0000313" key="2">
    <source>
        <dbReference type="Proteomes" id="UP000637002"/>
    </source>
</evidence>
<reference evidence="1" key="1">
    <citation type="journal article" date="2014" name="Int. J. Syst. Evol. Microbiol.">
        <title>Complete genome sequence of Corynebacterium casei LMG S-19264T (=DSM 44701T), isolated from a smear-ripened cheese.</title>
        <authorList>
            <consortium name="US DOE Joint Genome Institute (JGI-PGF)"/>
            <person name="Walter F."/>
            <person name="Albersmeier A."/>
            <person name="Kalinowski J."/>
            <person name="Ruckert C."/>
        </authorList>
    </citation>
    <scope>NUCLEOTIDE SEQUENCE</scope>
    <source>
        <strain evidence="1">CGMCC 1.12919</strain>
    </source>
</reference>
<reference evidence="1" key="2">
    <citation type="submission" date="2020-09" db="EMBL/GenBank/DDBJ databases">
        <authorList>
            <person name="Sun Q."/>
            <person name="Zhou Y."/>
        </authorList>
    </citation>
    <scope>NUCLEOTIDE SEQUENCE</scope>
    <source>
        <strain evidence="1">CGMCC 1.12919</strain>
    </source>
</reference>
<dbReference type="AlphaFoldDB" id="A0A916TZF6"/>